<sequence length="411" mass="45926">MSNNADIGLPNPPNDSISSLSFSNKADYLAVGSWDNSVRVYEVSPQGQSKGIAVYAHHAPVLSVCWDQENSRIFSGSVDNTGHMFDVVTGQTTQVAQHAGPVKIVKWVSMPHAGVLVTGSWDKTIKYWDLRAPSPIATVKLPERCYALDARYPLMVAATAERRILTFDLAQSPILYENTASPQRLQTRVVTCCPDKIGFAVGGIEGRVSFCYLEENNKRNEYSFRCHRQNSSSKKNDQSLIYSINDINFHPVHGTFSTCGSDGTVHFWDRDARMRLKSFNRASGPIVCSAFNRTGSIFAYAVSYDWHKGFSGMTSKQPNKIMVHAVKDEDHIFEAENIALSKTPSNLQVYGGIKELEVYGFYVETCDDLAYKSHEMAQFVERPWKNWGDGAQLRISFKLEPLEHGNLIQSS</sequence>
<dbReference type="InterPro" id="IPR001680">
    <property type="entry name" value="WD40_rpt"/>
</dbReference>
<dbReference type="SUPFAM" id="SSF50978">
    <property type="entry name" value="WD40 repeat-like"/>
    <property type="match status" value="1"/>
</dbReference>
<keyword evidence="1 3" id="KW-0853">WD repeat</keyword>
<gene>
    <name evidence="4" type="ORF">LENED_009807</name>
</gene>
<dbReference type="PROSITE" id="PS50082">
    <property type="entry name" value="WD_REPEATS_2"/>
    <property type="match status" value="3"/>
</dbReference>
<dbReference type="InterPro" id="IPR015943">
    <property type="entry name" value="WD40/YVTN_repeat-like_dom_sf"/>
</dbReference>
<dbReference type="AlphaFoldDB" id="A0A1Q3EKS0"/>
<dbReference type="InterPro" id="IPR036322">
    <property type="entry name" value="WD40_repeat_dom_sf"/>
</dbReference>
<organism evidence="4 5">
    <name type="scientific">Lentinula edodes</name>
    <name type="common">Shiitake mushroom</name>
    <name type="synonym">Lentinus edodes</name>
    <dbReference type="NCBI Taxonomy" id="5353"/>
    <lineage>
        <taxon>Eukaryota</taxon>
        <taxon>Fungi</taxon>
        <taxon>Dikarya</taxon>
        <taxon>Basidiomycota</taxon>
        <taxon>Agaricomycotina</taxon>
        <taxon>Agaricomycetes</taxon>
        <taxon>Agaricomycetidae</taxon>
        <taxon>Agaricales</taxon>
        <taxon>Marasmiineae</taxon>
        <taxon>Omphalotaceae</taxon>
        <taxon>Lentinula</taxon>
    </lineage>
</organism>
<protein>
    <submittedName>
        <fullName evidence="4">Poly + RNA export protein</fullName>
    </submittedName>
</protein>
<feature type="repeat" description="WD" evidence="3">
    <location>
        <begin position="54"/>
        <end position="95"/>
    </location>
</feature>
<accession>A0A1Q3EKS0</accession>
<evidence type="ECO:0000256" key="2">
    <source>
        <dbReference type="ARBA" id="ARBA00022737"/>
    </source>
</evidence>
<keyword evidence="5" id="KW-1185">Reference proteome</keyword>
<dbReference type="PRINTS" id="PR00320">
    <property type="entry name" value="GPROTEINBRPT"/>
</dbReference>
<dbReference type="EMBL" id="BDGU01000501">
    <property type="protein sequence ID" value="GAW07795.1"/>
    <property type="molecule type" value="Genomic_DNA"/>
</dbReference>
<feature type="repeat" description="WD" evidence="3">
    <location>
        <begin position="244"/>
        <end position="278"/>
    </location>
</feature>
<comment type="caution">
    <text evidence="4">The sequence shown here is derived from an EMBL/GenBank/DDBJ whole genome shotgun (WGS) entry which is preliminary data.</text>
</comment>
<evidence type="ECO:0000256" key="1">
    <source>
        <dbReference type="ARBA" id="ARBA00022574"/>
    </source>
</evidence>
<reference evidence="4 5" key="2">
    <citation type="submission" date="2017-02" db="EMBL/GenBank/DDBJ databases">
        <title>A genome survey and senescence transcriptome analysis in Lentinula edodes.</title>
        <authorList>
            <person name="Sakamoto Y."/>
            <person name="Nakade K."/>
            <person name="Sato S."/>
            <person name="Yoshida Y."/>
            <person name="Miyazaki K."/>
            <person name="Natsume S."/>
            <person name="Konno N."/>
        </authorList>
    </citation>
    <scope>NUCLEOTIDE SEQUENCE [LARGE SCALE GENOMIC DNA]</scope>
    <source>
        <strain evidence="4 5">NBRC 111202</strain>
    </source>
</reference>
<name>A0A1Q3EKS0_LENED</name>
<dbReference type="Proteomes" id="UP000188533">
    <property type="component" value="Unassembled WGS sequence"/>
</dbReference>
<evidence type="ECO:0000256" key="3">
    <source>
        <dbReference type="PROSITE-ProRule" id="PRU00221"/>
    </source>
</evidence>
<dbReference type="Gene3D" id="2.130.10.10">
    <property type="entry name" value="YVTN repeat-like/Quinoprotein amine dehydrogenase"/>
    <property type="match status" value="1"/>
</dbReference>
<feature type="repeat" description="WD" evidence="3">
    <location>
        <begin position="95"/>
        <end position="138"/>
    </location>
</feature>
<dbReference type="STRING" id="5353.A0A1Q3EKS0"/>
<reference evidence="4 5" key="1">
    <citation type="submission" date="2016-08" db="EMBL/GenBank/DDBJ databases">
        <authorList>
            <consortium name="Lentinula edodes genome sequencing consortium"/>
            <person name="Sakamoto Y."/>
            <person name="Nakade K."/>
            <person name="Sato S."/>
            <person name="Yoshida Y."/>
            <person name="Miyazaki K."/>
            <person name="Natsume S."/>
            <person name="Konno N."/>
        </authorList>
    </citation>
    <scope>NUCLEOTIDE SEQUENCE [LARGE SCALE GENOMIC DNA]</scope>
    <source>
        <strain evidence="4 5">NBRC 111202</strain>
    </source>
</reference>
<keyword evidence="2" id="KW-0677">Repeat</keyword>
<proteinExistence type="predicted"/>
<evidence type="ECO:0000313" key="5">
    <source>
        <dbReference type="Proteomes" id="UP000188533"/>
    </source>
</evidence>
<dbReference type="Pfam" id="PF00400">
    <property type="entry name" value="WD40"/>
    <property type="match status" value="4"/>
</dbReference>
<dbReference type="SMART" id="SM00320">
    <property type="entry name" value="WD40"/>
    <property type="match status" value="4"/>
</dbReference>
<evidence type="ECO:0000313" key="4">
    <source>
        <dbReference type="EMBL" id="GAW07795.1"/>
    </source>
</evidence>
<dbReference type="InterPro" id="IPR020472">
    <property type="entry name" value="WD40_PAC1"/>
</dbReference>
<dbReference type="PANTHER" id="PTHR10971">
    <property type="entry name" value="MRNA EXPORT FACTOR AND BUB3"/>
    <property type="match status" value="1"/>
</dbReference>